<evidence type="ECO:0000313" key="6">
    <source>
        <dbReference type="Proteomes" id="UP000070544"/>
    </source>
</evidence>
<dbReference type="NCBIfam" id="TIGR00532">
    <property type="entry name" value="HMG_CoA_R_NAD"/>
    <property type="match status" value="1"/>
</dbReference>
<dbReference type="Gene3D" id="1.10.8.660">
    <property type="match status" value="1"/>
</dbReference>
<evidence type="ECO:0000256" key="4">
    <source>
        <dbReference type="SAM" id="MobiDB-lite"/>
    </source>
</evidence>
<dbReference type="PANTHER" id="PTHR10572">
    <property type="entry name" value="3-HYDROXY-3-METHYLGLUTARYL-COENZYME A REDUCTASE"/>
    <property type="match status" value="1"/>
</dbReference>
<dbReference type="STRING" id="1344416.A0A139AZC9"/>
<dbReference type="InterPro" id="IPR004553">
    <property type="entry name" value="HMG_CoA_Rdtase_bac-typ"/>
</dbReference>
<feature type="compositionally biased region" description="Polar residues" evidence="4">
    <location>
        <begin position="628"/>
        <end position="645"/>
    </location>
</feature>
<sequence length="798" mass="87994">MAPPFSLTGRHDLWSGFYKKGLRERQYQLKLGFPNLFSRSDGADTDGDDEMFPINGLDEEVANNMIENCIGTIGLPVGLALNLTMNGRPFVIPMAVEEPSIIAAVSGAAKTVMQCAEQGSFTASSSECNIIFAQVQLLDIAGDDIPSAIVRLEAQKGTLLDIANRYCPSMYSRGGGVVDITYRRVPRSKPERHSQNQVDLASDTEWLIVHLHIDVKDAMGANIASKVAEGVAPTLSAISGGRVGLRIVSNLCTERWARASFRIPVSKLAYKDVSGEELARRIVEAYQWAEDDPFRATTHNKGIMNGIDAVAVALGQDWRALEAAAHVRACGNDQNRYGSLTKYWLERFDQPDVKENGGKPETFFCASLELPVPCGTKGGVLQTHPVYRYTMGLCGNPDSKTLGQLLVCVGLAQNFAALRALCSEGISKGHMNLHARNIAIAAGAPINVVGEVTSWMISSEKISLKAAHEYLEAHQLHTMIQTSHSPVNGKPPSMFYFEESAEQSGPSAPGFEGTVTLNIAFQTLGEYPISIELSGRAEIGDMMQELFGDKTGAWIASAMKVINACQLVPRKGSRRSNIPLVRRLKYITLIINVLLRRLSAKFPLQTQLFVETVLSRSRAAVISPQPPTDSVTTRPRSKSIGTSSLPPKESFWNDELEWTLPEESGLFNDDILAQIFDNIDASTNDMRFAKIGFPLLLALWQVFELRVAHLATDRRLYAMLVEEQRRTVCSVAAGPPYEILDLQSLLSVHAKRLPVKLFVLLDAITFDYVDMDFARLSEIDTLTFFVEWHMMRIHDVSR</sequence>
<name>A0A139AZC9_GONPJ</name>
<dbReference type="InterPro" id="IPR009029">
    <property type="entry name" value="HMG_CoA_Rdtase_sub-bd_dom_sf"/>
</dbReference>
<dbReference type="EMBL" id="KQ965731">
    <property type="protein sequence ID" value="KXS22108.1"/>
    <property type="molecule type" value="Genomic_DNA"/>
</dbReference>
<keyword evidence="2 3" id="KW-0560">Oxidoreductase</keyword>
<dbReference type="GO" id="GO:0015936">
    <property type="term" value="P:coenzyme A metabolic process"/>
    <property type="evidence" value="ECO:0007669"/>
    <property type="project" value="InterPro"/>
</dbReference>
<dbReference type="Pfam" id="PF00368">
    <property type="entry name" value="HMG-CoA_red"/>
    <property type="match status" value="1"/>
</dbReference>
<evidence type="ECO:0000313" key="5">
    <source>
        <dbReference type="EMBL" id="KXS22108.1"/>
    </source>
</evidence>
<evidence type="ECO:0000256" key="1">
    <source>
        <dbReference type="ARBA" id="ARBA00007661"/>
    </source>
</evidence>
<comment type="subcellular location">
    <subcellularLocation>
        <location evidence="3">Endoplasmic reticulum membrane</location>
        <topology evidence="3">Multi-pass membrane protein</topology>
    </subcellularLocation>
</comment>
<evidence type="ECO:0000256" key="3">
    <source>
        <dbReference type="RuleBase" id="RU361219"/>
    </source>
</evidence>
<dbReference type="OMA" id="AHCYASR"/>
<accession>A0A139AZC9</accession>
<dbReference type="Gene3D" id="3.90.770.10">
    <property type="entry name" value="3-hydroxy-3-methylglutaryl-coenzyme A Reductase, Chain A, domain 2"/>
    <property type="match status" value="2"/>
</dbReference>
<dbReference type="CDD" id="cd00644">
    <property type="entry name" value="HMG-CoA_reductase_classII"/>
    <property type="match status" value="1"/>
</dbReference>
<dbReference type="SUPFAM" id="SSF55035">
    <property type="entry name" value="NAD-binding domain of HMG-CoA reductase"/>
    <property type="match status" value="1"/>
</dbReference>
<proteinExistence type="inferred from homology"/>
<dbReference type="PROSITE" id="PS50065">
    <property type="entry name" value="HMG_COA_REDUCTASE_4"/>
    <property type="match status" value="1"/>
</dbReference>
<dbReference type="PROSITE" id="PS01192">
    <property type="entry name" value="HMG_COA_REDUCTASE_3"/>
    <property type="match status" value="1"/>
</dbReference>
<dbReference type="GO" id="GO:0004420">
    <property type="term" value="F:hydroxymethylglutaryl-CoA reductase (NADPH) activity"/>
    <property type="evidence" value="ECO:0007669"/>
    <property type="project" value="InterPro"/>
</dbReference>
<protein>
    <recommendedName>
        <fullName evidence="3">3-hydroxy-3-methylglutaryl coenzyme A reductase</fullName>
        <shortName evidence="3">HMG-CoA reductase</shortName>
    </recommendedName>
</protein>
<dbReference type="OrthoDB" id="310654at2759"/>
<feature type="region of interest" description="Disordered" evidence="4">
    <location>
        <begin position="624"/>
        <end position="648"/>
    </location>
</feature>
<comment type="similarity">
    <text evidence="1 3">Belongs to the HMG-CoA reductase family.</text>
</comment>
<reference evidence="5 6" key="1">
    <citation type="journal article" date="2015" name="Genome Biol. Evol.">
        <title>Phylogenomic analyses indicate that early fungi evolved digesting cell walls of algal ancestors of land plants.</title>
        <authorList>
            <person name="Chang Y."/>
            <person name="Wang S."/>
            <person name="Sekimoto S."/>
            <person name="Aerts A.L."/>
            <person name="Choi C."/>
            <person name="Clum A."/>
            <person name="LaButti K.M."/>
            <person name="Lindquist E.A."/>
            <person name="Yee Ngan C."/>
            <person name="Ohm R.A."/>
            <person name="Salamov A.A."/>
            <person name="Grigoriev I.V."/>
            <person name="Spatafora J.W."/>
            <person name="Berbee M.L."/>
        </authorList>
    </citation>
    <scope>NUCLEOTIDE SEQUENCE [LARGE SCALE GENOMIC DNA]</scope>
    <source>
        <strain evidence="5 6">JEL478</strain>
    </source>
</reference>
<dbReference type="SUPFAM" id="SSF56542">
    <property type="entry name" value="Substrate-binding domain of HMG-CoA reductase"/>
    <property type="match status" value="1"/>
</dbReference>
<evidence type="ECO:0000256" key="2">
    <source>
        <dbReference type="ARBA" id="ARBA00023002"/>
    </source>
</evidence>
<gene>
    <name evidence="5" type="ORF">M427DRAFT_92813</name>
</gene>
<dbReference type="GO" id="GO:0005789">
    <property type="term" value="C:endoplasmic reticulum membrane"/>
    <property type="evidence" value="ECO:0007669"/>
    <property type="project" value="UniProtKB-SubCell"/>
</dbReference>
<dbReference type="InterPro" id="IPR023076">
    <property type="entry name" value="HMG_CoA_Rdtase_CS"/>
</dbReference>
<dbReference type="PANTHER" id="PTHR10572:SF24">
    <property type="entry name" value="3-HYDROXY-3-METHYLGLUTARYL-COENZYME A REDUCTASE"/>
    <property type="match status" value="1"/>
</dbReference>
<dbReference type="AlphaFoldDB" id="A0A139AZC9"/>
<dbReference type="InterPro" id="IPR009023">
    <property type="entry name" value="HMG_CoA_Rdtase_NAD(P)-bd_sf"/>
</dbReference>
<keyword evidence="3" id="KW-0256">Endoplasmic reticulum</keyword>
<dbReference type="InterPro" id="IPR002202">
    <property type="entry name" value="HMG_CoA_Rdtase"/>
</dbReference>
<organism evidence="5 6">
    <name type="scientific">Gonapodya prolifera (strain JEL478)</name>
    <name type="common">Monoblepharis prolifera</name>
    <dbReference type="NCBI Taxonomy" id="1344416"/>
    <lineage>
        <taxon>Eukaryota</taxon>
        <taxon>Fungi</taxon>
        <taxon>Fungi incertae sedis</taxon>
        <taxon>Chytridiomycota</taxon>
        <taxon>Chytridiomycota incertae sedis</taxon>
        <taxon>Monoblepharidomycetes</taxon>
        <taxon>Monoblepharidales</taxon>
        <taxon>Gonapodyaceae</taxon>
        <taxon>Gonapodya</taxon>
    </lineage>
</organism>
<dbReference type="InterPro" id="IPR023074">
    <property type="entry name" value="HMG_CoA_Rdtase_cat_sf"/>
</dbReference>
<keyword evidence="6" id="KW-1185">Reference proteome</keyword>
<dbReference type="Proteomes" id="UP000070544">
    <property type="component" value="Unassembled WGS sequence"/>
</dbReference>